<dbReference type="Proteomes" id="UP001148838">
    <property type="component" value="Unassembled WGS sequence"/>
</dbReference>
<accession>A0ABQ8TLH3</accession>
<dbReference type="CDD" id="cd01650">
    <property type="entry name" value="RT_nLTR_like"/>
    <property type="match status" value="1"/>
</dbReference>
<dbReference type="InterPro" id="IPR052709">
    <property type="entry name" value="Transposase-MT_Hybrid"/>
</dbReference>
<proteinExistence type="predicted"/>
<sequence length="448" mass="50960">MADICEGGNETPGSLKATKLIQSVPNLIPPYKAAYQQGLSTTHQLLRLVEQTTIGFNNRATTVAIFLDVKSAFDSVWHTGIIYKLIQSEVPDALIHTIADFLRNRLFCVKEDCCLSRQKKIQGGVPQGSVLGPYLYCAYTSDLPETDVTRLALCADDTLAHTTHRNADLAIGRLQRHVHLIEEWFQHWHLLVNTMKSQVIAFSRTRSVPQTKLTLYGTALEFQDSVKYLGTHLDSRLLWHTNIANTRAKTIARMPATTFVADLTVPLCWKREFVDIEVRRLVTCKDTSPQVPSYGAKSDAFLDQIVTGDETWVRYVNAETKLQSMQWGHTHSPKKPTKCRQTLSTTKLMATVFWDTKGILLVEFLERNATINAERYCNTPTNLKRAIQNKRRDMLNPGAIFLHDNARPHTARRTATKLQEFNWKVLDHPPYSPDLVPSDYHLFMHMKT</sequence>
<keyword evidence="3" id="KW-1185">Reference proteome</keyword>
<dbReference type="Pfam" id="PF01359">
    <property type="entry name" value="Transposase_1"/>
    <property type="match status" value="1"/>
</dbReference>
<dbReference type="Gene3D" id="3.30.420.10">
    <property type="entry name" value="Ribonuclease H-like superfamily/Ribonuclease H"/>
    <property type="match status" value="1"/>
</dbReference>
<dbReference type="PANTHER" id="PTHR46060">
    <property type="entry name" value="MARINER MOS1 TRANSPOSASE-LIKE PROTEIN"/>
    <property type="match status" value="1"/>
</dbReference>
<name>A0ABQ8TLH3_PERAM</name>
<reference evidence="2 3" key="1">
    <citation type="journal article" date="2022" name="Allergy">
        <title>Genome assembly and annotation of Periplaneta americana reveal a comprehensive cockroach allergen profile.</title>
        <authorList>
            <person name="Wang L."/>
            <person name="Xiong Q."/>
            <person name="Saelim N."/>
            <person name="Wang L."/>
            <person name="Nong W."/>
            <person name="Wan A.T."/>
            <person name="Shi M."/>
            <person name="Liu X."/>
            <person name="Cao Q."/>
            <person name="Hui J.H.L."/>
            <person name="Sookrung N."/>
            <person name="Leung T.F."/>
            <person name="Tungtrongchitr A."/>
            <person name="Tsui S.K.W."/>
        </authorList>
    </citation>
    <scope>NUCLEOTIDE SEQUENCE [LARGE SCALE GENOMIC DNA]</scope>
    <source>
        <strain evidence="2">PWHHKU_190912</strain>
    </source>
</reference>
<dbReference type="EMBL" id="JAJSOF020000009">
    <property type="protein sequence ID" value="KAJ4446857.1"/>
    <property type="molecule type" value="Genomic_DNA"/>
</dbReference>
<dbReference type="InterPro" id="IPR036397">
    <property type="entry name" value="RNaseH_sf"/>
</dbReference>
<dbReference type="PANTHER" id="PTHR46060:SF1">
    <property type="entry name" value="MARINER MOS1 TRANSPOSASE-LIKE PROTEIN"/>
    <property type="match status" value="1"/>
</dbReference>
<dbReference type="Pfam" id="PF00078">
    <property type="entry name" value="RVT_1"/>
    <property type="match status" value="1"/>
</dbReference>
<feature type="domain" description="Reverse transcriptase" evidence="1">
    <location>
        <begin position="1"/>
        <end position="233"/>
    </location>
</feature>
<evidence type="ECO:0000313" key="3">
    <source>
        <dbReference type="Proteomes" id="UP001148838"/>
    </source>
</evidence>
<gene>
    <name evidence="2" type="ORF">ANN_13557</name>
</gene>
<comment type="caution">
    <text evidence="2">The sequence shown here is derived from an EMBL/GenBank/DDBJ whole genome shotgun (WGS) entry which is preliminary data.</text>
</comment>
<protein>
    <recommendedName>
        <fullName evidence="1">Reverse transcriptase domain-containing protein</fullName>
    </recommendedName>
</protein>
<evidence type="ECO:0000259" key="1">
    <source>
        <dbReference type="PROSITE" id="PS50878"/>
    </source>
</evidence>
<dbReference type="InterPro" id="IPR000477">
    <property type="entry name" value="RT_dom"/>
</dbReference>
<evidence type="ECO:0000313" key="2">
    <source>
        <dbReference type="EMBL" id="KAJ4446857.1"/>
    </source>
</evidence>
<dbReference type="InterPro" id="IPR001888">
    <property type="entry name" value="Transposase_1"/>
</dbReference>
<organism evidence="2 3">
    <name type="scientific">Periplaneta americana</name>
    <name type="common">American cockroach</name>
    <name type="synonym">Blatta americana</name>
    <dbReference type="NCBI Taxonomy" id="6978"/>
    <lineage>
        <taxon>Eukaryota</taxon>
        <taxon>Metazoa</taxon>
        <taxon>Ecdysozoa</taxon>
        <taxon>Arthropoda</taxon>
        <taxon>Hexapoda</taxon>
        <taxon>Insecta</taxon>
        <taxon>Pterygota</taxon>
        <taxon>Neoptera</taxon>
        <taxon>Polyneoptera</taxon>
        <taxon>Dictyoptera</taxon>
        <taxon>Blattodea</taxon>
        <taxon>Blattoidea</taxon>
        <taxon>Blattidae</taxon>
        <taxon>Blattinae</taxon>
        <taxon>Periplaneta</taxon>
    </lineage>
</organism>
<dbReference type="PROSITE" id="PS50878">
    <property type="entry name" value="RT_POL"/>
    <property type="match status" value="1"/>
</dbReference>